<gene>
    <name evidence="1" type="ORF">A1OK_08785</name>
</gene>
<evidence type="ECO:0000313" key="1">
    <source>
        <dbReference type="EMBL" id="OEE61841.1"/>
    </source>
</evidence>
<dbReference type="Gene3D" id="3.40.50.10540">
    <property type="entry name" value="Crotonobetainyl-coa:carnitine coa-transferase, domain 1"/>
    <property type="match status" value="2"/>
</dbReference>
<accession>A0A1E5C8J6</accession>
<dbReference type="InterPro" id="IPR044855">
    <property type="entry name" value="CoA-Trfase_III_dom3_sf"/>
</dbReference>
<dbReference type="InterPro" id="IPR003673">
    <property type="entry name" value="CoA-Trfase_fam_III"/>
</dbReference>
<dbReference type="InterPro" id="IPR023606">
    <property type="entry name" value="CoA-Trfase_III_dom_1_sf"/>
</dbReference>
<dbReference type="SUPFAM" id="SSF89796">
    <property type="entry name" value="CoA-transferase family III (CaiB/BaiF)"/>
    <property type="match status" value="2"/>
</dbReference>
<dbReference type="EMBL" id="AJWN02000043">
    <property type="protein sequence ID" value="OEE61841.1"/>
    <property type="molecule type" value="Genomic_DNA"/>
</dbReference>
<dbReference type="Pfam" id="PF02515">
    <property type="entry name" value="CoA_transf_3"/>
    <property type="match status" value="2"/>
</dbReference>
<dbReference type="Gene3D" id="3.30.1540.10">
    <property type="entry name" value="formyl-coa transferase, domain 3"/>
    <property type="match status" value="2"/>
</dbReference>
<keyword evidence="2" id="KW-1185">Reference proteome</keyword>
<dbReference type="RefSeq" id="WP_016960450.1">
    <property type="nucleotide sequence ID" value="NZ_AJWN02000043.1"/>
</dbReference>
<protein>
    <submittedName>
        <fullName evidence="1">Carnitine dehydratase</fullName>
    </submittedName>
</protein>
<dbReference type="PANTHER" id="PTHR48228:SF5">
    <property type="entry name" value="ALPHA-METHYLACYL-COA RACEMASE"/>
    <property type="match status" value="1"/>
</dbReference>
<dbReference type="InterPro" id="IPR050509">
    <property type="entry name" value="CoA-transferase_III"/>
</dbReference>
<dbReference type="Proteomes" id="UP000095039">
    <property type="component" value="Unassembled WGS sequence"/>
</dbReference>
<proteinExistence type="predicted"/>
<evidence type="ECO:0000313" key="2">
    <source>
        <dbReference type="Proteomes" id="UP000095039"/>
    </source>
</evidence>
<comment type="caution">
    <text evidence="1">The sequence shown here is derived from an EMBL/GenBank/DDBJ whole genome shotgun (WGS) entry which is preliminary data.</text>
</comment>
<dbReference type="PANTHER" id="PTHR48228">
    <property type="entry name" value="SUCCINYL-COA--D-CITRAMALATE COA-TRANSFERASE"/>
    <property type="match status" value="1"/>
</dbReference>
<dbReference type="GO" id="GO:0003824">
    <property type="term" value="F:catalytic activity"/>
    <property type="evidence" value="ECO:0007669"/>
    <property type="project" value="InterPro"/>
</dbReference>
<dbReference type="AlphaFoldDB" id="A0A1E5C8J6"/>
<reference evidence="1 2" key="1">
    <citation type="journal article" date="2012" name="Science">
        <title>Ecological populations of bacteria act as socially cohesive units of antibiotic production and resistance.</title>
        <authorList>
            <person name="Cordero O.X."/>
            <person name="Wildschutte H."/>
            <person name="Kirkup B."/>
            <person name="Proehl S."/>
            <person name="Ngo L."/>
            <person name="Hussain F."/>
            <person name="Le Roux F."/>
            <person name="Mincer T."/>
            <person name="Polz M.F."/>
        </authorList>
    </citation>
    <scope>NUCLEOTIDE SEQUENCE [LARGE SCALE GENOMIC DNA]</scope>
    <source>
        <strain evidence="1 2">FF-454</strain>
    </source>
</reference>
<sequence length="838" mass="92569">MRNTLPLAGINVIDFGQYIAGPAVAMILADLGANVVHIDPPGGPLWNDPANAVLNRNKLCITLDLKTREGREQALSLCASADVIIENFRPGKLSQLGIDLDTLRVADPRLITLSVPGFASNDTLRREWKATEAVISATSGVFTDMGFNRVLMGCNPSFSPLALGSAYATTLAVSGVSLALYAREKHGRGDHVEVPIAAALMEGLSYNSIVIDSLPDRYLTMREREIAYRREHGLEMDVTYEDLQEFLDPFYRTYECKDGRFFYVVCPSHRNHAKRCLQLVGLYDELVEEGLPDVTDLYQPMAEWEGETSIGVYPLPANWAAKISEKMKRVFISKTSEEWGKLFGENGIPGAPHRTTQEWVNSQHCNEAGLIVTVEDETYGQMKQPGPLVWFEEMADQMCDVSPSRKGDFSEAVDLFSQRSTFSCATPSHISPLDLDGGEKQWLNGVRILDLTNVIAGPHSTAFLGRFGAKVTKLDPTTPLYDPLIGVLFSVLSNIGKDSLLMDMLTDQGKEVFEKLVKNSDVVVINAPSRQVEALGLSDDRLKAINPDVIFCRLDCLGGPQRGEKTDYIGYDDIIQANSGIMSRFGGAQTPEEHAHLGTLDVNCGFAGGLSIAVALYHRERTGQALRARTSLSSTTNLAQIKYCYDYAGRPPFNEPSGREALGYGSLSHIYQTSDGWLYLDASENDLPTFELLKHFQGVSSLDDAQRKAYFTDALAKQSSDYWINTFCELDIAAAEIKSIEWLREQYSRKNDDRVGSHLGSYAFSIYDQHPSGLETTIVDHYSIRPNEAEIIALKQTERFGASSRKVLEALELDAGAIQKLVDDGIVSDGWSKVFLPN</sequence>
<organism evidence="1 2">
    <name type="scientific">Enterovibrio norvegicus FF-454</name>
    <dbReference type="NCBI Taxonomy" id="1185651"/>
    <lineage>
        <taxon>Bacteria</taxon>
        <taxon>Pseudomonadati</taxon>
        <taxon>Pseudomonadota</taxon>
        <taxon>Gammaproteobacteria</taxon>
        <taxon>Vibrionales</taxon>
        <taxon>Vibrionaceae</taxon>
        <taxon>Enterovibrio</taxon>
    </lineage>
</organism>
<name>A0A1E5C8J6_9GAMM</name>